<dbReference type="GO" id="GO:0016151">
    <property type="term" value="F:nickel cation binding"/>
    <property type="evidence" value="ECO:0007669"/>
    <property type="project" value="InterPro"/>
</dbReference>
<dbReference type="Proteomes" id="UP000245138">
    <property type="component" value="Unassembled WGS sequence"/>
</dbReference>
<dbReference type="PANTHER" id="PTHR30134">
    <property type="entry name" value="HYDROGENASE PROTEIN ASSEMBLY PROTEIN, NICKEL CHAPERONE"/>
    <property type="match status" value="1"/>
</dbReference>
<dbReference type="Gene3D" id="3.40.50.300">
    <property type="entry name" value="P-loop containing nucleotide triphosphate hydrolases"/>
    <property type="match status" value="1"/>
</dbReference>
<dbReference type="RefSeq" id="WP_109055669.1">
    <property type="nucleotide sequence ID" value="NZ_QDKJ01000015.1"/>
</dbReference>
<accession>A0A2U1TLD9</accession>
<dbReference type="GO" id="GO:0005525">
    <property type="term" value="F:GTP binding"/>
    <property type="evidence" value="ECO:0007669"/>
    <property type="project" value="UniProtKB-KW"/>
</dbReference>
<keyword evidence="4" id="KW-0547">Nucleotide-binding</keyword>
<evidence type="ECO:0000313" key="12">
    <source>
        <dbReference type="Proteomes" id="UP000245138"/>
    </source>
</evidence>
<keyword evidence="3" id="KW-0479">Metal-binding</keyword>
<evidence type="ECO:0000256" key="3">
    <source>
        <dbReference type="ARBA" id="ARBA00022723"/>
    </source>
</evidence>
<dbReference type="InterPro" id="IPR003495">
    <property type="entry name" value="CobW/HypB/UreG_nucleotide-bd"/>
</dbReference>
<evidence type="ECO:0000256" key="2">
    <source>
        <dbReference type="ARBA" id="ARBA00022596"/>
    </source>
</evidence>
<feature type="compositionally biased region" description="Basic and acidic residues" evidence="9">
    <location>
        <begin position="9"/>
        <end position="42"/>
    </location>
</feature>
<dbReference type="OrthoDB" id="9802035at2"/>
<keyword evidence="7" id="KW-0342">GTP-binding</keyword>
<evidence type="ECO:0000256" key="6">
    <source>
        <dbReference type="ARBA" id="ARBA00022833"/>
    </source>
</evidence>
<evidence type="ECO:0000256" key="8">
    <source>
        <dbReference type="ARBA" id="ARBA00035238"/>
    </source>
</evidence>
<name>A0A2U1TLD9_9GAMM</name>
<dbReference type="EMBL" id="QDKJ01000015">
    <property type="protein sequence ID" value="PWC10238.1"/>
    <property type="molecule type" value="Genomic_DNA"/>
</dbReference>
<feature type="region of interest" description="Disordered" evidence="9">
    <location>
        <begin position="1"/>
        <end position="48"/>
    </location>
</feature>
<proteinExistence type="inferred from homology"/>
<keyword evidence="2" id="KW-0533">Nickel</keyword>
<dbReference type="GO" id="GO:0008270">
    <property type="term" value="F:zinc ion binding"/>
    <property type="evidence" value="ECO:0007669"/>
    <property type="project" value="TreeGrafter"/>
</dbReference>
<evidence type="ECO:0000256" key="7">
    <source>
        <dbReference type="ARBA" id="ARBA00023134"/>
    </source>
</evidence>
<comment type="similarity">
    <text evidence="1">Belongs to the SIMIBI class G3E GTPase family. HypB/HupM subfamily.</text>
</comment>
<dbReference type="GO" id="GO:0003924">
    <property type="term" value="F:GTPase activity"/>
    <property type="evidence" value="ECO:0007669"/>
    <property type="project" value="InterPro"/>
</dbReference>
<keyword evidence="12" id="KW-1185">Reference proteome</keyword>
<evidence type="ECO:0000313" key="11">
    <source>
        <dbReference type="EMBL" id="PWC10238.1"/>
    </source>
</evidence>
<dbReference type="InterPro" id="IPR004392">
    <property type="entry name" value="Hyd_mat_HypB"/>
</dbReference>
<feature type="compositionally biased region" description="Basic and acidic residues" evidence="9">
    <location>
        <begin position="115"/>
        <end position="126"/>
    </location>
</feature>
<feature type="region of interest" description="Disordered" evidence="9">
    <location>
        <begin position="83"/>
        <end position="138"/>
    </location>
</feature>
<reference evidence="11 12" key="1">
    <citation type="submission" date="2018-04" db="EMBL/GenBank/DDBJ databases">
        <title>Brenneria corticis sp.nov.</title>
        <authorList>
            <person name="Li Y."/>
        </authorList>
    </citation>
    <scope>NUCLEOTIDE SEQUENCE [LARGE SCALE GENOMIC DNA]</scope>
    <source>
        <strain evidence="11 12">LMG 27715</strain>
    </source>
</reference>
<dbReference type="GO" id="GO:0051604">
    <property type="term" value="P:protein maturation"/>
    <property type="evidence" value="ECO:0007669"/>
    <property type="project" value="InterPro"/>
</dbReference>
<dbReference type="NCBIfam" id="TIGR00073">
    <property type="entry name" value="hypB"/>
    <property type="match status" value="1"/>
</dbReference>
<evidence type="ECO:0000256" key="4">
    <source>
        <dbReference type="ARBA" id="ARBA00022741"/>
    </source>
</evidence>
<dbReference type="Pfam" id="PF02492">
    <property type="entry name" value="cobW"/>
    <property type="match status" value="1"/>
</dbReference>
<dbReference type="InterPro" id="IPR027417">
    <property type="entry name" value="P-loop_NTPase"/>
</dbReference>
<dbReference type="AlphaFoldDB" id="A0A2U1TLD9"/>
<evidence type="ECO:0000256" key="1">
    <source>
        <dbReference type="ARBA" id="ARBA00006211"/>
    </source>
</evidence>
<evidence type="ECO:0000256" key="5">
    <source>
        <dbReference type="ARBA" id="ARBA00022801"/>
    </source>
</evidence>
<dbReference type="CDD" id="cd05390">
    <property type="entry name" value="HypB"/>
    <property type="match status" value="1"/>
</dbReference>
<evidence type="ECO:0000259" key="10">
    <source>
        <dbReference type="Pfam" id="PF02492"/>
    </source>
</evidence>
<dbReference type="NCBIfam" id="NF007775">
    <property type="entry name" value="PRK10463.1"/>
    <property type="match status" value="1"/>
</dbReference>
<organism evidence="11 12">
    <name type="scientific">Brenneria roseae subsp. americana</name>
    <dbReference type="NCBI Taxonomy" id="1508507"/>
    <lineage>
        <taxon>Bacteria</taxon>
        <taxon>Pseudomonadati</taxon>
        <taxon>Pseudomonadota</taxon>
        <taxon>Gammaproteobacteria</taxon>
        <taxon>Enterobacterales</taxon>
        <taxon>Pectobacteriaceae</taxon>
        <taxon>Brenneria</taxon>
    </lineage>
</organism>
<gene>
    <name evidence="11" type="ORF">B4923_17585</name>
</gene>
<keyword evidence="5" id="KW-0378">Hydrolase</keyword>
<sequence length="381" mass="42796">MCTTCGCGEGERRIEGDEHPEHPEAHDHHHDNHHHDHHDHAHGSHSHKHKYIYHTHVHGHRGSSENEPRYVIIHHHHYHHQGDVHHHYYSGALPENGAPLLDPADDGHHHHHEHDHHSHDRYDQQHDHRHHEHEHSEAPFQPEVNQQDLHYGQGAAGTHAPGMGQQRLLQIEMDVLSKNNHLAEHNREHFSAQNILALNLVSSPGSGKTTLLTATLNHISKRLPCAVIEGDQQTTNDAERIRATGVPAIQVNTGKGCHLDAQMVHDAAHRLQLPDNSLLFIENVGNLVCPAGFDLGERAKVAVLSVTEGEDKPLKYPHMFSASSLMIINKIDLLPYLDFNLEECVANARRINPDIQVIALSASTGEGMDEWLGWLEAQLCA</sequence>
<keyword evidence="6" id="KW-0862">Zinc</keyword>
<feature type="domain" description="CobW/HypB/UreG nucleotide-binding" evidence="10">
    <location>
        <begin position="199"/>
        <end position="358"/>
    </location>
</feature>
<dbReference type="SUPFAM" id="SSF52540">
    <property type="entry name" value="P-loop containing nucleoside triphosphate hydrolases"/>
    <property type="match status" value="1"/>
</dbReference>
<evidence type="ECO:0000256" key="9">
    <source>
        <dbReference type="SAM" id="MobiDB-lite"/>
    </source>
</evidence>
<protein>
    <recommendedName>
        <fullName evidence="8">Hydrogenase maturation factor HypB</fullName>
    </recommendedName>
</protein>
<dbReference type="PANTHER" id="PTHR30134:SF2">
    <property type="entry name" value="HYDROGENASE MATURATION FACTOR HYPB"/>
    <property type="match status" value="1"/>
</dbReference>
<comment type="caution">
    <text evidence="11">The sequence shown here is derived from an EMBL/GenBank/DDBJ whole genome shotgun (WGS) entry which is preliminary data.</text>
</comment>